<dbReference type="Gene3D" id="2.40.30.170">
    <property type="match status" value="1"/>
</dbReference>
<dbReference type="EMBL" id="JAVTTP010000001">
    <property type="protein sequence ID" value="MDT7830050.1"/>
    <property type="molecule type" value="Genomic_DNA"/>
</dbReference>
<dbReference type="InterPro" id="IPR058792">
    <property type="entry name" value="Beta-barrel_RND_2"/>
</dbReference>
<accession>A0ABU3L8H9</accession>
<reference evidence="2 3" key="1">
    <citation type="submission" date="2023-09" db="EMBL/GenBank/DDBJ databases">
        <title>Novel taxa isolated from Blanes Bay.</title>
        <authorList>
            <person name="Rey-Velasco X."/>
            <person name="Lucena T."/>
        </authorList>
    </citation>
    <scope>NUCLEOTIDE SEQUENCE [LARGE SCALE GENOMIC DNA]</scope>
    <source>
        <strain evidence="2 3">S334</strain>
    </source>
</reference>
<dbReference type="SUPFAM" id="SSF111369">
    <property type="entry name" value="HlyD-like secretion proteins"/>
    <property type="match status" value="1"/>
</dbReference>
<gene>
    <name evidence="2" type="ORF">RQM65_15385</name>
</gene>
<dbReference type="Pfam" id="PF25954">
    <property type="entry name" value="Beta-barrel_RND_2"/>
    <property type="match status" value="1"/>
</dbReference>
<keyword evidence="3" id="KW-1185">Reference proteome</keyword>
<evidence type="ECO:0000313" key="3">
    <source>
        <dbReference type="Proteomes" id="UP001250656"/>
    </source>
</evidence>
<proteinExistence type="predicted"/>
<dbReference type="Gene3D" id="2.40.50.100">
    <property type="match status" value="1"/>
</dbReference>
<dbReference type="PROSITE" id="PS51257">
    <property type="entry name" value="PROKAR_LIPOPROTEIN"/>
    <property type="match status" value="1"/>
</dbReference>
<dbReference type="PANTHER" id="PTHR30469">
    <property type="entry name" value="MULTIDRUG RESISTANCE PROTEIN MDTA"/>
    <property type="match status" value="1"/>
</dbReference>
<evidence type="ECO:0000259" key="1">
    <source>
        <dbReference type="Pfam" id="PF25954"/>
    </source>
</evidence>
<dbReference type="PANTHER" id="PTHR30469:SF33">
    <property type="entry name" value="SLR1207 PROTEIN"/>
    <property type="match status" value="1"/>
</dbReference>
<feature type="domain" description="CusB-like beta-barrel" evidence="1">
    <location>
        <begin position="232"/>
        <end position="298"/>
    </location>
</feature>
<evidence type="ECO:0000313" key="2">
    <source>
        <dbReference type="EMBL" id="MDT7830050.1"/>
    </source>
</evidence>
<dbReference type="RefSeq" id="WP_314016305.1">
    <property type="nucleotide sequence ID" value="NZ_JAVTTP010000001.1"/>
</dbReference>
<name>A0ABU3L8H9_9FLAO</name>
<sequence>MKINVLLISVLWSLSCGGESEKILPKKTAMTESVYASVTIQPDSLYRVYAAVAGILEHNFVAEGDAVQKGTPLLQIINSTPRLNTENAKLTLHLARENYSGSSAVLKGLEDEIQAAALRFRNDSLNYFRQKNLWEQQIGSKVEFDNRKLAYELSRNNLSLLKSRYERTQIELRTQVQQASNNLRTFQIATEDFTVTSKINGKVYALFREPGEIVTTMEPLGSVGSANDFIVEMLVDEVDIVKLSVDQKVLVTLDAYQNQVFEAKVSKIYPRKDERSQTFKVEALFENPPETLYPGLAGEGNIIIARKENVLTIPKAYLIQGNQVHTEDGPIEIKIGLQNLDRVEVLEGIDANTQILKPEK</sequence>
<protein>
    <submittedName>
        <fullName evidence="2">Efflux RND transporter periplasmic adaptor subunit</fullName>
    </submittedName>
</protein>
<dbReference type="Proteomes" id="UP001250656">
    <property type="component" value="Unassembled WGS sequence"/>
</dbReference>
<comment type="caution">
    <text evidence="2">The sequence shown here is derived from an EMBL/GenBank/DDBJ whole genome shotgun (WGS) entry which is preliminary data.</text>
</comment>
<organism evidence="2 3">
    <name type="scientific">Pricia mediterranea</name>
    <dbReference type="NCBI Taxonomy" id="3076079"/>
    <lineage>
        <taxon>Bacteria</taxon>
        <taxon>Pseudomonadati</taxon>
        <taxon>Bacteroidota</taxon>
        <taxon>Flavobacteriia</taxon>
        <taxon>Flavobacteriales</taxon>
        <taxon>Flavobacteriaceae</taxon>
        <taxon>Pricia</taxon>
    </lineage>
</organism>